<dbReference type="STRING" id="1227490.C479_10335"/>
<dbReference type="InterPro" id="IPR004843">
    <property type="entry name" value="Calcineurin-like_PHP"/>
</dbReference>
<dbReference type="GO" id="GO:0016787">
    <property type="term" value="F:hydrolase activity"/>
    <property type="evidence" value="ECO:0007669"/>
    <property type="project" value="InterPro"/>
</dbReference>
<protein>
    <submittedName>
        <fullName evidence="3">Metallophosphoesterase</fullName>
    </submittedName>
</protein>
<name>M0BK09_9EURY</name>
<evidence type="ECO:0000313" key="4">
    <source>
        <dbReference type="Proteomes" id="UP000011560"/>
    </source>
</evidence>
<dbReference type="Gene3D" id="3.60.21.10">
    <property type="match status" value="1"/>
</dbReference>
<comment type="caution">
    <text evidence="3">The sequence shown here is derived from an EMBL/GenBank/DDBJ whole genome shotgun (WGS) entry which is preliminary data.</text>
</comment>
<evidence type="ECO:0000259" key="2">
    <source>
        <dbReference type="Pfam" id="PF00149"/>
    </source>
</evidence>
<reference evidence="3 4" key="1">
    <citation type="journal article" date="2014" name="PLoS Genet.">
        <title>Phylogenetically driven sequencing of extremely halophilic archaea reveals strategies for static and dynamic osmo-response.</title>
        <authorList>
            <person name="Becker E.A."/>
            <person name="Seitzer P.M."/>
            <person name="Tritt A."/>
            <person name="Larsen D."/>
            <person name="Krusor M."/>
            <person name="Yao A.I."/>
            <person name="Wu D."/>
            <person name="Madern D."/>
            <person name="Eisen J.A."/>
            <person name="Darling A.E."/>
            <person name="Facciotti M.T."/>
        </authorList>
    </citation>
    <scope>NUCLEOTIDE SEQUENCE [LARGE SCALE GENOMIC DNA]</scope>
    <source>
        <strain evidence="3 4">JCM 14624</strain>
    </source>
</reference>
<dbReference type="InterPro" id="IPR029052">
    <property type="entry name" value="Metallo-depent_PP-like"/>
</dbReference>
<dbReference type="AlphaFoldDB" id="M0BK09"/>
<dbReference type="Proteomes" id="UP000011560">
    <property type="component" value="Unassembled WGS sequence"/>
</dbReference>
<keyword evidence="4" id="KW-1185">Reference proteome</keyword>
<evidence type="ECO:0000256" key="1">
    <source>
        <dbReference type="SAM" id="MobiDB-lite"/>
    </source>
</evidence>
<dbReference type="SUPFAM" id="SSF56300">
    <property type="entry name" value="Metallo-dependent phosphatases"/>
    <property type="match status" value="1"/>
</dbReference>
<gene>
    <name evidence="3" type="ORF">C479_10335</name>
</gene>
<feature type="domain" description="Calcineurin-like phosphoesterase" evidence="2">
    <location>
        <begin position="37"/>
        <end position="222"/>
    </location>
</feature>
<proteinExistence type="predicted"/>
<dbReference type="Pfam" id="PF00149">
    <property type="entry name" value="Metallophos"/>
    <property type="match status" value="1"/>
</dbReference>
<dbReference type="PANTHER" id="PTHR30337">
    <property type="entry name" value="COMPONENT OF ATP-DEPENDENT DSDNA EXONUCLEASE"/>
    <property type="match status" value="1"/>
</dbReference>
<feature type="region of interest" description="Disordered" evidence="1">
    <location>
        <begin position="1"/>
        <end position="32"/>
    </location>
</feature>
<dbReference type="InterPro" id="IPR050535">
    <property type="entry name" value="DNA_Repair-Maintenance_Comp"/>
</dbReference>
<accession>M0BK09</accession>
<dbReference type="EMBL" id="AOIQ01000016">
    <property type="protein sequence ID" value="ELZ09964.1"/>
    <property type="molecule type" value="Genomic_DNA"/>
</dbReference>
<evidence type="ECO:0000313" key="3">
    <source>
        <dbReference type="EMBL" id="ELZ09964.1"/>
    </source>
</evidence>
<feature type="compositionally biased region" description="Basic and acidic residues" evidence="1">
    <location>
        <begin position="13"/>
        <end position="31"/>
    </location>
</feature>
<organism evidence="3 4">
    <name type="scientific">Halovivax asiaticus JCM 14624</name>
    <dbReference type="NCBI Taxonomy" id="1227490"/>
    <lineage>
        <taxon>Archaea</taxon>
        <taxon>Methanobacteriati</taxon>
        <taxon>Methanobacteriota</taxon>
        <taxon>Stenosarchaea group</taxon>
        <taxon>Halobacteria</taxon>
        <taxon>Halobacteriales</taxon>
        <taxon>Natrialbaceae</taxon>
        <taxon>Halovivax</taxon>
    </lineage>
</organism>
<sequence length="386" mass="42713">MLGEDDWVSPGRSGRDPSTRDGDRAGGREPRGPLVTRLVHTADVHLRVDAPERLDALEAVLSVAEARDADVLTIGGDLFDRPEDVDEFRSELRNQFFSDRAFEIVCIPGNHDVEAFRGDLFFGDSCTVIADEDHYGTWISPDGEFRIVAIPYRESVTDELVLALEDRPSFGGTDVLLFHGSLDAPIDAEAGDEGVYRYFPVTEALLADLGFDYYLAGHYHGPHHLQFETGAEFAYPGTPASTRTSETGRRRVVRLEAAVGLAFEPIETYHHLAKRVTVTPGTEDAVLAELAEWVETTVTPTAEPSIVVDGVVEVGESDFADRLHDVADPGWIRNETIDASHVTAHPVMRDFEDRLAETDWDDETKASVRTRTLRVASRALAGRRRE</sequence>